<evidence type="ECO:0000313" key="5">
    <source>
        <dbReference type="EMBL" id="TGM96689.1"/>
    </source>
</evidence>
<dbReference type="RefSeq" id="WP_135758091.1">
    <property type="nucleotide sequence ID" value="NZ_RQHS01000021.1"/>
</dbReference>
<comment type="caution">
    <text evidence="5">The sequence shown here is derived from an EMBL/GenBank/DDBJ whole genome shotgun (WGS) entry which is preliminary data.</text>
</comment>
<protein>
    <submittedName>
        <fullName evidence="5">LamG domain-containing protein</fullName>
    </submittedName>
</protein>
<organism evidence="5 6">
    <name type="scientific">Leptospira dzoumogneensis</name>
    <dbReference type="NCBI Taxonomy" id="2484904"/>
    <lineage>
        <taxon>Bacteria</taxon>
        <taxon>Pseudomonadati</taxon>
        <taxon>Spirochaetota</taxon>
        <taxon>Spirochaetia</taxon>
        <taxon>Leptospirales</taxon>
        <taxon>Leptospiraceae</taxon>
        <taxon>Leptospira</taxon>
    </lineage>
</organism>
<evidence type="ECO:0000256" key="1">
    <source>
        <dbReference type="ARBA" id="ARBA00022729"/>
    </source>
</evidence>
<dbReference type="AlphaFoldDB" id="A0A4Z1AG91"/>
<evidence type="ECO:0000313" key="6">
    <source>
        <dbReference type="Proteomes" id="UP000297241"/>
    </source>
</evidence>
<reference evidence="5" key="1">
    <citation type="journal article" date="2019" name="PLoS Negl. Trop. Dis.">
        <title>Revisiting the worldwide diversity of Leptospira species in the environment.</title>
        <authorList>
            <person name="Vincent A.T."/>
            <person name="Schiettekatte O."/>
            <person name="Bourhy P."/>
            <person name="Veyrier F.J."/>
            <person name="Picardeau M."/>
        </authorList>
    </citation>
    <scope>NUCLEOTIDE SEQUENCE [LARGE SCALE GENOMIC DNA]</scope>
    <source>
        <strain evidence="5">201601113</strain>
    </source>
</reference>
<gene>
    <name evidence="5" type="ORF">EHR06_16925</name>
</gene>
<dbReference type="InterPro" id="IPR013320">
    <property type="entry name" value="ConA-like_dom_sf"/>
</dbReference>
<feature type="transmembrane region" description="Helical" evidence="3">
    <location>
        <begin position="7"/>
        <end position="31"/>
    </location>
</feature>
<feature type="domain" description="LamG-like jellyroll fold" evidence="4">
    <location>
        <begin position="119"/>
        <end position="257"/>
    </location>
</feature>
<evidence type="ECO:0000256" key="2">
    <source>
        <dbReference type="ARBA" id="ARBA00023157"/>
    </source>
</evidence>
<keyword evidence="2" id="KW-1015">Disulfide bond</keyword>
<dbReference type="SUPFAM" id="SSF49899">
    <property type="entry name" value="Concanavalin A-like lectins/glucanases"/>
    <property type="match status" value="1"/>
</dbReference>
<dbReference type="Pfam" id="PF13385">
    <property type="entry name" value="Laminin_G_3"/>
    <property type="match status" value="1"/>
</dbReference>
<keyword evidence="6" id="KW-1185">Reference proteome</keyword>
<dbReference type="Gene3D" id="2.60.120.200">
    <property type="match status" value="1"/>
</dbReference>
<dbReference type="Proteomes" id="UP000297241">
    <property type="component" value="Unassembled WGS sequence"/>
</dbReference>
<evidence type="ECO:0000259" key="4">
    <source>
        <dbReference type="SMART" id="SM00560"/>
    </source>
</evidence>
<accession>A0A4Z1AG91</accession>
<dbReference type="OrthoDB" id="324838at2"/>
<dbReference type="InterPro" id="IPR006558">
    <property type="entry name" value="LamG-like"/>
</dbReference>
<keyword evidence="3" id="KW-0812">Transmembrane</keyword>
<dbReference type="SMART" id="SM00560">
    <property type="entry name" value="LamGL"/>
    <property type="match status" value="1"/>
</dbReference>
<name>A0A4Z1AG91_9LEPT</name>
<dbReference type="EMBL" id="RQHS01000021">
    <property type="protein sequence ID" value="TGM96689.1"/>
    <property type="molecule type" value="Genomic_DNA"/>
</dbReference>
<proteinExistence type="predicted"/>
<sequence>MSNFRSLPIFFLFVIFGIQNCGTVLLLNALWPSKEDDRIGNIGELFLGTMNVGLIHYWPLDGDANDKVGSMHLTAFGTVGPTLTSDRNNLPGGAFQYDGIDSWHSSDPIVGETILMGTASFTLSAWVKGKFKPSGGGIIMGQGDGLGFQFLDGTTNCFHGIRVYTANGGMGAISNVSPCGIYQDDVWYHLTFTWDLPNNTANLYVGNDIVNSTVYNPNLTPWTSSAPFTLGYGTIGGGAQPVSIDEVRIYNRVVPPIFFSF</sequence>
<evidence type="ECO:0000256" key="3">
    <source>
        <dbReference type="SAM" id="Phobius"/>
    </source>
</evidence>
<keyword evidence="1" id="KW-0732">Signal</keyword>
<keyword evidence="3" id="KW-1133">Transmembrane helix</keyword>
<keyword evidence="3" id="KW-0472">Membrane</keyword>